<dbReference type="OrthoDB" id="606645at2759"/>
<dbReference type="Pfam" id="PF22272">
    <property type="entry name" value="LEA_3b"/>
    <property type="match status" value="1"/>
</dbReference>
<evidence type="ECO:0000256" key="1">
    <source>
        <dbReference type="SAM" id="MobiDB-lite"/>
    </source>
</evidence>
<feature type="region of interest" description="Disordered" evidence="1">
    <location>
        <begin position="27"/>
        <end position="87"/>
    </location>
</feature>
<accession>A0A484KNF8</accession>
<dbReference type="PANTHER" id="PTHR35122">
    <property type="entry name" value="OSJNBA0093F12.14 PROTEIN"/>
    <property type="match status" value="1"/>
</dbReference>
<dbReference type="AlphaFoldDB" id="A0A484KNF8"/>
<evidence type="ECO:0008006" key="4">
    <source>
        <dbReference type="Google" id="ProtNLM"/>
    </source>
</evidence>
<dbReference type="Proteomes" id="UP000595140">
    <property type="component" value="Unassembled WGS sequence"/>
</dbReference>
<evidence type="ECO:0000313" key="2">
    <source>
        <dbReference type="EMBL" id="VFQ63606.1"/>
    </source>
</evidence>
<keyword evidence="3" id="KW-1185">Reference proteome</keyword>
<name>A0A484KNF8_9ASTE</name>
<dbReference type="EMBL" id="OOIL02000305">
    <property type="protein sequence ID" value="VFQ63606.1"/>
    <property type="molecule type" value="Genomic_DNA"/>
</dbReference>
<organism evidence="2 3">
    <name type="scientific">Cuscuta campestris</name>
    <dbReference type="NCBI Taxonomy" id="132261"/>
    <lineage>
        <taxon>Eukaryota</taxon>
        <taxon>Viridiplantae</taxon>
        <taxon>Streptophyta</taxon>
        <taxon>Embryophyta</taxon>
        <taxon>Tracheophyta</taxon>
        <taxon>Spermatophyta</taxon>
        <taxon>Magnoliopsida</taxon>
        <taxon>eudicotyledons</taxon>
        <taxon>Gunneridae</taxon>
        <taxon>Pentapetalae</taxon>
        <taxon>asterids</taxon>
        <taxon>lamiids</taxon>
        <taxon>Solanales</taxon>
        <taxon>Convolvulaceae</taxon>
        <taxon>Cuscuteae</taxon>
        <taxon>Cuscuta</taxon>
        <taxon>Cuscuta subgen. Grammica</taxon>
        <taxon>Cuscuta sect. Cleistogrammica</taxon>
    </lineage>
</organism>
<gene>
    <name evidence="2" type="ORF">CCAM_LOCUS5382</name>
</gene>
<protein>
    <recommendedName>
        <fullName evidence="4">Hydrogen peroxide induced protein 1</fullName>
    </recommendedName>
</protein>
<reference evidence="2 3" key="1">
    <citation type="submission" date="2018-04" db="EMBL/GenBank/DDBJ databases">
        <authorList>
            <person name="Vogel A."/>
        </authorList>
    </citation>
    <scope>NUCLEOTIDE SEQUENCE [LARGE SCALE GENOMIC DNA]</scope>
</reference>
<dbReference type="InterPro" id="IPR039291">
    <property type="entry name" value="At5g17165-like"/>
</dbReference>
<proteinExistence type="predicted"/>
<sequence>MAANLQKSSGIAGGLGKLFGRKIATRANSPSSSAPLFSRGVHASAYDKNPEEHAPHSPVPDEIIQRAQSDKYWAPHPHTGVFGPDTANHLQAASTAALPGSALDQKAFFRPLEGLEKPEPPSL</sequence>
<evidence type="ECO:0000313" key="3">
    <source>
        <dbReference type="Proteomes" id="UP000595140"/>
    </source>
</evidence>
<dbReference type="PANTHER" id="PTHR35122:SF2">
    <property type="entry name" value="OS04G0598000 PROTEIN"/>
    <property type="match status" value="1"/>
</dbReference>